<protein>
    <recommendedName>
        <fullName evidence="4">Transposase putative helix-turn-helix domain-containing protein</fullName>
    </recommendedName>
</protein>
<gene>
    <name evidence="2" type="ORF">QFZ22_006935</name>
</gene>
<organism evidence="2 3">
    <name type="scientific">Streptomyces canus</name>
    <dbReference type="NCBI Taxonomy" id="58343"/>
    <lineage>
        <taxon>Bacteria</taxon>
        <taxon>Bacillati</taxon>
        <taxon>Actinomycetota</taxon>
        <taxon>Actinomycetes</taxon>
        <taxon>Kitasatosporales</taxon>
        <taxon>Streptomycetaceae</taxon>
        <taxon>Streptomyces</taxon>
        <taxon>Streptomyces aurantiacus group</taxon>
    </lineage>
</organism>
<accession>A0AAW8FNR6</accession>
<reference evidence="2" key="1">
    <citation type="submission" date="2023-07" db="EMBL/GenBank/DDBJ databases">
        <title>Comparative genomics of wheat-associated soil bacteria to identify genetic determinants of phenazine resistance.</title>
        <authorList>
            <person name="Mouncey N."/>
        </authorList>
    </citation>
    <scope>NUCLEOTIDE SEQUENCE</scope>
    <source>
        <strain evidence="2">V4I22</strain>
    </source>
</reference>
<dbReference type="Proteomes" id="UP001234216">
    <property type="component" value="Unassembled WGS sequence"/>
</dbReference>
<comment type="caution">
    <text evidence="2">The sequence shown here is derived from an EMBL/GenBank/DDBJ whole genome shotgun (WGS) entry which is preliminary data.</text>
</comment>
<dbReference type="RefSeq" id="WP_306982023.1">
    <property type="nucleotide sequence ID" value="NZ_JAUSYQ010000002.1"/>
</dbReference>
<feature type="region of interest" description="Disordered" evidence="1">
    <location>
        <begin position="56"/>
        <end position="76"/>
    </location>
</feature>
<proteinExistence type="predicted"/>
<evidence type="ECO:0008006" key="4">
    <source>
        <dbReference type="Google" id="ProtNLM"/>
    </source>
</evidence>
<dbReference type="EMBL" id="JAUSZV010000005">
    <property type="protein sequence ID" value="MDQ0910950.1"/>
    <property type="molecule type" value="Genomic_DNA"/>
</dbReference>
<evidence type="ECO:0000313" key="3">
    <source>
        <dbReference type="Proteomes" id="UP001234216"/>
    </source>
</evidence>
<evidence type="ECO:0000313" key="2">
    <source>
        <dbReference type="EMBL" id="MDQ0910950.1"/>
    </source>
</evidence>
<evidence type="ECO:0000256" key="1">
    <source>
        <dbReference type="SAM" id="MobiDB-lite"/>
    </source>
</evidence>
<dbReference type="AlphaFoldDB" id="A0AAW8FNR6"/>
<name>A0AAW8FNR6_9ACTN</name>
<sequence length="76" mass="8573">MSVVKGAGGAVHARWTFRLRVSSTAERALLAEWDRCRWVWNECVAKSKQTHFWNKNRPEDADKAACGPARPGSTRC</sequence>